<keyword evidence="1" id="KW-0472">Membrane</keyword>
<reference evidence="2 3" key="1">
    <citation type="submission" date="2023-01" db="EMBL/GenBank/DDBJ databases">
        <title>Psychroserpens ponticola sp. nov., isolated from seawater.</title>
        <authorList>
            <person name="Kristyanto S."/>
            <person name="Jung J."/>
            <person name="Kim J.M."/>
            <person name="Jeon C.O."/>
        </authorList>
    </citation>
    <scope>NUCLEOTIDE SEQUENCE [LARGE SCALE GENOMIC DNA]</scope>
    <source>
        <strain evidence="2 3">MSW6</strain>
    </source>
</reference>
<feature type="transmembrane region" description="Helical" evidence="1">
    <location>
        <begin position="5"/>
        <end position="23"/>
    </location>
</feature>
<dbReference type="EMBL" id="CP116221">
    <property type="protein sequence ID" value="WCO01604.1"/>
    <property type="molecule type" value="Genomic_DNA"/>
</dbReference>
<evidence type="ECO:0000313" key="3">
    <source>
        <dbReference type="Proteomes" id="UP001202717"/>
    </source>
</evidence>
<evidence type="ECO:0000313" key="2">
    <source>
        <dbReference type="EMBL" id="WCO01604.1"/>
    </source>
</evidence>
<evidence type="ECO:0008006" key="4">
    <source>
        <dbReference type="Google" id="ProtNLM"/>
    </source>
</evidence>
<dbReference type="Proteomes" id="UP001202717">
    <property type="component" value="Chromosome"/>
</dbReference>
<keyword evidence="3" id="KW-1185">Reference proteome</keyword>
<accession>A0ABY7RWT2</accession>
<gene>
    <name evidence="2" type="ORF">MUN68_016265</name>
</gene>
<dbReference type="RefSeq" id="WP_249992967.1">
    <property type="nucleotide sequence ID" value="NZ_CP116221.1"/>
</dbReference>
<evidence type="ECO:0000256" key="1">
    <source>
        <dbReference type="SAM" id="Phobius"/>
    </source>
</evidence>
<organism evidence="2 3">
    <name type="scientific">Psychroserpens ponticola</name>
    <dbReference type="NCBI Taxonomy" id="2932268"/>
    <lineage>
        <taxon>Bacteria</taxon>
        <taxon>Pseudomonadati</taxon>
        <taxon>Bacteroidota</taxon>
        <taxon>Flavobacteriia</taxon>
        <taxon>Flavobacteriales</taxon>
        <taxon>Flavobacteriaceae</taxon>
        <taxon>Psychroserpens</taxon>
    </lineage>
</organism>
<sequence length="59" mass="7010">MKKLIWFTILNTTSMVLLIISRFDSKIEGFDWLIFIPAVLIVLTLIHFFVERKTLNKLK</sequence>
<keyword evidence="1" id="KW-1133">Transmembrane helix</keyword>
<keyword evidence="1" id="KW-0812">Transmembrane</keyword>
<feature type="transmembrane region" description="Helical" evidence="1">
    <location>
        <begin position="29"/>
        <end position="50"/>
    </location>
</feature>
<proteinExistence type="predicted"/>
<protein>
    <recommendedName>
        <fullName evidence="4">Bacteriocin immunity protein</fullName>
    </recommendedName>
</protein>
<name>A0ABY7RWT2_9FLAO</name>